<feature type="binding site" evidence="3">
    <location>
        <begin position="133"/>
        <end position="140"/>
    </location>
    <ligand>
        <name>ATP</name>
        <dbReference type="ChEBI" id="CHEBI:30616"/>
    </ligand>
</feature>
<dbReference type="PANTHER" id="PTHR47972">
    <property type="entry name" value="KINESIN-LIKE PROTEIN KLP-3"/>
    <property type="match status" value="1"/>
</dbReference>
<dbReference type="PRINTS" id="PR00380">
    <property type="entry name" value="KINESINHEAVY"/>
</dbReference>
<accession>A0A812W1R5</accession>
<dbReference type="GO" id="GO:0005524">
    <property type="term" value="F:ATP binding"/>
    <property type="evidence" value="ECO:0007669"/>
    <property type="project" value="UniProtKB-UniRule"/>
</dbReference>
<evidence type="ECO:0000256" key="4">
    <source>
        <dbReference type="RuleBase" id="RU000394"/>
    </source>
</evidence>
<dbReference type="GO" id="GO:0003777">
    <property type="term" value="F:microtubule motor activity"/>
    <property type="evidence" value="ECO:0007669"/>
    <property type="project" value="InterPro"/>
</dbReference>
<evidence type="ECO:0000259" key="5">
    <source>
        <dbReference type="PROSITE" id="PS50067"/>
    </source>
</evidence>
<protein>
    <recommendedName>
        <fullName evidence="4">Kinesin-like protein</fullName>
    </recommendedName>
</protein>
<dbReference type="PROSITE" id="PS00411">
    <property type="entry name" value="KINESIN_MOTOR_1"/>
    <property type="match status" value="1"/>
</dbReference>
<keyword evidence="4" id="KW-0493">Microtubule</keyword>
<dbReference type="SUPFAM" id="SSF52540">
    <property type="entry name" value="P-loop containing nucleoside triphosphate hydrolases"/>
    <property type="match status" value="1"/>
</dbReference>
<dbReference type="SMART" id="SM00129">
    <property type="entry name" value="KISc"/>
    <property type="match status" value="1"/>
</dbReference>
<keyword evidence="2 3" id="KW-0067">ATP-binding</keyword>
<dbReference type="InterPro" id="IPR019821">
    <property type="entry name" value="Kinesin_motor_CS"/>
</dbReference>
<organism evidence="6 7">
    <name type="scientific">Symbiodinium pilosum</name>
    <name type="common">Dinoflagellate</name>
    <dbReference type="NCBI Taxonomy" id="2952"/>
    <lineage>
        <taxon>Eukaryota</taxon>
        <taxon>Sar</taxon>
        <taxon>Alveolata</taxon>
        <taxon>Dinophyceae</taxon>
        <taxon>Suessiales</taxon>
        <taxon>Symbiodiniaceae</taxon>
        <taxon>Symbiodinium</taxon>
    </lineage>
</organism>
<dbReference type="PANTHER" id="PTHR47972:SF16">
    <property type="entry name" value="KINESIN-LIKE PROTEIN"/>
    <property type="match status" value="1"/>
</dbReference>
<gene>
    <name evidence="6" type="primary">KIN14E</name>
    <name evidence="6" type="ORF">SPIL2461_LOCUS18164</name>
</gene>
<dbReference type="InterPro" id="IPR001752">
    <property type="entry name" value="Kinesin_motor_dom"/>
</dbReference>
<dbReference type="GO" id="GO:0008017">
    <property type="term" value="F:microtubule binding"/>
    <property type="evidence" value="ECO:0007669"/>
    <property type="project" value="InterPro"/>
</dbReference>
<name>A0A812W1R5_SYMPI</name>
<evidence type="ECO:0000256" key="3">
    <source>
        <dbReference type="PROSITE-ProRule" id="PRU00283"/>
    </source>
</evidence>
<dbReference type="PROSITE" id="PS50067">
    <property type="entry name" value="KINESIN_MOTOR_2"/>
    <property type="match status" value="1"/>
</dbReference>
<dbReference type="Proteomes" id="UP000649617">
    <property type="component" value="Unassembled WGS sequence"/>
</dbReference>
<comment type="similarity">
    <text evidence="3 4">Belongs to the TRAFAC class myosin-kinesin ATPase superfamily. Kinesin family.</text>
</comment>
<evidence type="ECO:0000313" key="7">
    <source>
        <dbReference type="Proteomes" id="UP000649617"/>
    </source>
</evidence>
<keyword evidence="1 3" id="KW-0547">Nucleotide-binding</keyword>
<dbReference type="GO" id="GO:0007018">
    <property type="term" value="P:microtubule-based movement"/>
    <property type="evidence" value="ECO:0007669"/>
    <property type="project" value="InterPro"/>
</dbReference>
<feature type="domain" description="Kinesin motor" evidence="5">
    <location>
        <begin position="48"/>
        <end position="389"/>
    </location>
</feature>
<proteinExistence type="inferred from homology"/>
<keyword evidence="3 4" id="KW-0505">Motor protein</keyword>
<evidence type="ECO:0000256" key="1">
    <source>
        <dbReference type="ARBA" id="ARBA00022741"/>
    </source>
</evidence>
<sequence>MEALEEAKEELFNALLAAKAVEVPSAALREADGLRRRIHNALEDLKGSIRVFCRIRPINKREKDLQDVDVTEIVDSMTVNTQKPSAGTIANEPEQFNFDAVFKPGTQAEVFDTCKDLVQSALDGYNVAMFAYGQTGAGKTFTMYGGAGDNAGTAPLTISELYRLIKQDEDRVQFTIMASMMELYRNELVDLLVPKSGGASPKRKSQNPGSAALEQKLNVRVDKSGAVQIEHLREEECKTAEALSDLLERGNQMRTVCATKMNSESSRSHLILIIRVVGVNKQTEQKLSGKILLCDLAGSERLKKSDVSGDAQKEAIEINKSLTALGDVMESLVKGAAHVPYKNHKLTQVMSDALGGTSKTLMFVNCSPASSNYEETVMTLKFATRAKTITNDVKRKMVAKSKAMPKA</sequence>
<dbReference type="Pfam" id="PF00225">
    <property type="entry name" value="Kinesin"/>
    <property type="match status" value="1"/>
</dbReference>
<dbReference type="InterPro" id="IPR027417">
    <property type="entry name" value="P-loop_NTPase"/>
</dbReference>
<comment type="caution">
    <text evidence="6">The sequence shown here is derived from an EMBL/GenBank/DDBJ whole genome shotgun (WGS) entry which is preliminary data.</text>
</comment>
<dbReference type="GO" id="GO:0005874">
    <property type="term" value="C:microtubule"/>
    <property type="evidence" value="ECO:0007669"/>
    <property type="project" value="UniProtKB-KW"/>
</dbReference>
<dbReference type="AlphaFoldDB" id="A0A812W1R5"/>
<dbReference type="OrthoDB" id="3176171at2759"/>
<evidence type="ECO:0000256" key="2">
    <source>
        <dbReference type="ARBA" id="ARBA00022840"/>
    </source>
</evidence>
<dbReference type="Gene3D" id="3.40.850.10">
    <property type="entry name" value="Kinesin motor domain"/>
    <property type="match status" value="1"/>
</dbReference>
<dbReference type="InterPro" id="IPR036961">
    <property type="entry name" value="Kinesin_motor_dom_sf"/>
</dbReference>
<dbReference type="EMBL" id="CAJNIZ010043637">
    <property type="protein sequence ID" value="CAE7664948.1"/>
    <property type="molecule type" value="Genomic_DNA"/>
</dbReference>
<evidence type="ECO:0000313" key="6">
    <source>
        <dbReference type="EMBL" id="CAE7664948.1"/>
    </source>
</evidence>
<reference evidence="6" key="1">
    <citation type="submission" date="2021-02" db="EMBL/GenBank/DDBJ databases">
        <authorList>
            <person name="Dougan E. K."/>
            <person name="Rhodes N."/>
            <person name="Thang M."/>
            <person name="Chan C."/>
        </authorList>
    </citation>
    <scope>NUCLEOTIDE SEQUENCE</scope>
</reference>
<keyword evidence="7" id="KW-1185">Reference proteome</keyword>
<dbReference type="InterPro" id="IPR027640">
    <property type="entry name" value="Kinesin-like_fam"/>
</dbReference>